<sequence>MIFYYNLPFGEKIEKGRSIGHIAAVEALNKFQEKAIESLKKADI</sequence>
<accession>A0A166ENA7</accession>
<dbReference type="AlphaFoldDB" id="A0A166ENA7"/>
<evidence type="ECO:0000313" key="1">
    <source>
        <dbReference type="EMBL" id="KZX16838.1"/>
    </source>
</evidence>
<keyword evidence="2" id="KW-1185">Reference proteome</keyword>
<gene>
    <name evidence="1" type="ORF">MBFIL_04680</name>
</gene>
<dbReference type="EMBL" id="LWMT01000064">
    <property type="protein sequence ID" value="KZX16838.1"/>
    <property type="molecule type" value="Genomic_DNA"/>
</dbReference>
<dbReference type="Proteomes" id="UP000077066">
    <property type="component" value="Unassembled WGS sequence"/>
</dbReference>
<comment type="caution">
    <text evidence="1">The sequence shown here is derived from an EMBL/GenBank/DDBJ whole genome shotgun (WGS) entry which is preliminary data.</text>
</comment>
<evidence type="ECO:0000313" key="2">
    <source>
        <dbReference type="Proteomes" id="UP000077066"/>
    </source>
</evidence>
<name>A0A166ENA7_9EURY</name>
<dbReference type="RefSeq" id="WP_281192444.1">
    <property type="nucleotide sequence ID" value="NZ_LWMT01000064.1"/>
</dbReference>
<protein>
    <submittedName>
        <fullName evidence="1">Uncharacterized protein</fullName>
    </submittedName>
</protein>
<proteinExistence type="predicted"/>
<organism evidence="1 2">
    <name type="scientific">Methanobrevibacter filiformis</name>
    <dbReference type="NCBI Taxonomy" id="55758"/>
    <lineage>
        <taxon>Archaea</taxon>
        <taxon>Methanobacteriati</taxon>
        <taxon>Methanobacteriota</taxon>
        <taxon>Methanomada group</taxon>
        <taxon>Methanobacteria</taxon>
        <taxon>Methanobacteriales</taxon>
        <taxon>Methanobacteriaceae</taxon>
        <taxon>Methanobrevibacter</taxon>
    </lineage>
</organism>
<reference evidence="1 2" key="1">
    <citation type="submission" date="2016-04" db="EMBL/GenBank/DDBJ databases">
        <title>Genome sequence of Methanobrevibacter filiformis DSM 11501.</title>
        <authorList>
            <person name="Poehlein A."/>
            <person name="Seedorf H."/>
            <person name="Daniel R."/>
        </authorList>
    </citation>
    <scope>NUCLEOTIDE SEQUENCE [LARGE SCALE GENOMIC DNA]</scope>
    <source>
        <strain evidence="1 2">DSM 11501</strain>
    </source>
</reference>
<dbReference type="PATRIC" id="fig|55758.3.peg.521"/>